<organism evidence="5 6">
    <name type="scientific">Calicophoron daubneyi</name>
    <name type="common">Rumen fluke</name>
    <name type="synonym">Paramphistomum daubneyi</name>
    <dbReference type="NCBI Taxonomy" id="300641"/>
    <lineage>
        <taxon>Eukaryota</taxon>
        <taxon>Metazoa</taxon>
        <taxon>Spiralia</taxon>
        <taxon>Lophotrochozoa</taxon>
        <taxon>Platyhelminthes</taxon>
        <taxon>Trematoda</taxon>
        <taxon>Digenea</taxon>
        <taxon>Plagiorchiida</taxon>
        <taxon>Pronocephalata</taxon>
        <taxon>Paramphistomoidea</taxon>
        <taxon>Paramphistomidae</taxon>
        <taxon>Calicophoron</taxon>
    </lineage>
</organism>
<evidence type="ECO:0000256" key="3">
    <source>
        <dbReference type="SAM" id="MobiDB-lite"/>
    </source>
</evidence>
<dbReference type="AlphaFoldDB" id="A0AAV2TN73"/>
<evidence type="ECO:0000256" key="1">
    <source>
        <dbReference type="ARBA" id="ARBA00022490"/>
    </source>
</evidence>
<evidence type="ECO:0000313" key="5">
    <source>
        <dbReference type="EMBL" id="CAL5137853.1"/>
    </source>
</evidence>
<protein>
    <recommendedName>
        <fullName evidence="4">FGFR1 oncogene partner (FOP) N-terminal dimerisation domain-containing protein</fullName>
    </recommendedName>
</protein>
<evidence type="ECO:0000256" key="2">
    <source>
        <dbReference type="ARBA" id="ARBA00023212"/>
    </source>
</evidence>
<feature type="compositionally biased region" description="Polar residues" evidence="3">
    <location>
        <begin position="185"/>
        <end position="206"/>
    </location>
</feature>
<dbReference type="EMBL" id="CAXLJL010000445">
    <property type="protein sequence ID" value="CAL5137853.1"/>
    <property type="molecule type" value="Genomic_DNA"/>
</dbReference>
<dbReference type="GO" id="GO:0034453">
    <property type="term" value="P:microtubule anchoring"/>
    <property type="evidence" value="ECO:0007669"/>
    <property type="project" value="InterPro"/>
</dbReference>
<evidence type="ECO:0000259" key="4">
    <source>
        <dbReference type="Pfam" id="PF09398"/>
    </source>
</evidence>
<dbReference type="PANTHER" id="PTHR15431:SF4">
    <property type="entry name" value="PROTEIN TONNEAU 1B"/>
    <property type="match status" value="1"/>
</dbReference>
<proteinExistence type="predicted"/>
<dbReference type="Gene3D" id="1.20.960.40">
    <property type="match status" value="1"/>
</dbReference>
<sequence>MSTVEELKRALMENLESKGTIRKLKADLMANIFESLAQEVTRPAQSTETAELSNTKFLIRELIMEYLAFENLQFTESVFRTESGHGDARFSRRLLCQTLRIRPTVNVKSLSLNTKSESNHPPTVDKPVPLLYYIIDWLQRRPLEMNGNALEGGEDDLIPNIPHSSGVVDYDCKNHISPGLPPLSDLQNSSLSPSDDFLSTSDEFLQ</sequence>
<name>A0AAV2TN73_CALDB</name>
<keyword evidence="2" id="KW-0206">Cytoskeleton</keyword>
<comment type="caution">
    <text evidence="5">The sequence shown here is derived from an EMBL/GenBank/DDBJ whole genome shotgun (WGS) entry which is preliminary data.</text>
</comment>
<keyword evidence="1" id="KW-0963">Cytoplasm</keyword>
<dbReference type="Pfam" id="PF09398">
    <property type="entry name" value="FOP_dimer"/>
    <property type="match status" value="1"/>
</dbReference>
<dbReference type="GO" id="GO:0005815">
    <property type="term" value="C:microtubule organizing center"/>
    <property type="evidence" value="ECO:0007669"/>
    <property type="project" value="InterPro"/>
</dbReference>
<gene>
    <name evidence="5" type="ORF">CDAUBV1_LOCUS12336</name>
</gene>
<feature type="region of interest" description="Disordered" evidence="3">
    <location>
        <begin position="181"/>
        <end position="206"/>
    </location>
</feature>
<dbReference type="PANTHER" id="PTHR15431">
    <property type="entry name" value="FGFR1 ONCOGENE PARTNER/LISH DOMAIN-CONTAINING PROTEIN"/>
    <property type="match status" value="1"/>
</dbReference>
<evidence type="ECO:0000313" key="6">
    <source>
        <dbReference type="Proteomes" id="UP001497525"/>
    </source>
</evidence>
<accession>A0AAV2TN73</accession>
<reference evidence="5" key="1">
    <citation type="submission" date="2024-06" db="EMBL/GenBank/DDBJ databases">
        <authorList>
            <person name="Liu X."/>
            <person name="Lenzi L."/>
            <person name="Haldenby T S."/>
            <person name="Uol C."/>
        </authorList>
    </citation>
    <scope>NUCLEOTIDE SEQUENCE</scope>
</reference>
<dbReference type="Proteomes" id="UP001497525">
    <property type="component" value="Unassembled WGS sequence"/>
</dbReference>
<dbReference type="InterPro" id="IPR018993">
    <property type="entry name" value="FOP_dimerisation-dom_N"/>
</dbReference>
<feature type="domain" description="FGFR1 oncogene partner (FOP) N-terminal dimerisation" evidence="4">
    <location>
        <begin position="58"/>
        <end position="109"/>
    </location>
</feature>